<feature type="short sequence motif" description="TonB box" evidence="15">
    <location>
        <begin position="54"/>
        <end position="60"/>
    </location>
</feature>
<keyword evidence="3 14" id="KW-0813">Transport</keyword>
<keyword evidence="7 18" id="KW-0732">Signal</keyword>
<dbReference type="InterPro" id="IPR010917">
    <property type="entry name" value="TonB_rcpt_CS"/>
</dbReference>
<accession>A0ABX9P9K1</accession>
<evidence type="ECO:0000256" key="16">
    <source>
        <dbReference type="PROSITE-ProRule" id="PRU10144"/>
    </source>
</evidence>
<dbReference type="InterPro" id="IPR036942">
    <property type="entry name" value="Beta-barrel_TonB_sf"/>
</dbReference>
<feature type="domain" description="TonB-dependent receptor-like beta-barrel" evidence="19">
    <location>
        <begin position="269"/>
        <end position="717"/>
    </location>
</feature>
<dbReference type="Proteomes" id="UP000284119">
    <property type="component" value="Unassembled WGS sequence"/>
</dbReference>
<feature type="chain" id="PRO_5045816737" evidence="18">
    <location>
        <begin position="42"/>
        <end position="747"/>
    </location>
</feature>
<evidence type="ECO:0000256" key="9">
    <source>
        <dbReference type="ARBA" id="ARBA00023065"/>
    </source>
</evidence>
<dbReference type="NCBIfam" id="TIGR01783">
    <property type="entry name" value="TonB-siderophor"/>
    <property type="match status" value="1"/>
</dbReference>
<feature type="signal peptide" evidence="18">
    <location>
        <begin position="1"/>
        <end position="41"/>
    </location>
</feature>
<evidence type="ECO:0000259" key="19">
    <source>
        <dbReference type="Pfam" id="PF00593"/>
    </source>
</evidence>
<evidence type="ECO:0000256" key="13">
    <source>
        <dbReference type="ARBA" id="ARBA00023237"/>
    </source>
</evidence>
<evidence type="ECO:0000256" key="7">
    <source>
        <dbReference type="ARBA" id="ARBA00022729"/>
    </source>
</evidence>
<feature type="short sequence motif" description="TonB C-terminal box" evidence="16">
    <location>
        <begin position="730"/>
        <end position="747"/>
    </location>
</feature>
<evidence type="ECO:0000256" key="18">
    <source>
        <dbReference type="SAM" id="SignalP"/>
    </source>
</evidence>
<evidence type="ECO:0000256" key="1">
    <source>
        <dbReference type="ARBA" id="ARBA00004571"/>
    </source>
</evidence>
<dbReference type="SUPFAM" id="SSF56935">
    <property type="entry name" value="Porins"/>
    <property type="match status" value="1"/>
</dbReference>
<dbReference type="PROSITE" id="PS01156">
    <property type="entry name" value="TONB_DEPENDENT_REC_2"/>
    <property type="match status" value="1"/>
</dbReference>
<keyword evidence="9" id="KW-0406">Ion transport</keyword>
<dbReference type="Gene3D" id="2.170.130.10">
    <property type="entry name" value="TonB-dependent receptor, plug domain"/>
    <property type="match status" value="1"/>
</dbReference>
<dbReference type="InterPro" id="IPR010105">
    <property type="entry name" value="TonB_sidphr_rcpt"/>
</dbReference>
<keyword evidence="10 15" id="KW-0798">TonB box</keyword>
<dbReference type="PROSITE" id="PS00430">
    <property type="entry name" value="TONB_DEPENDENT_REC_1"/>
    <property type="match status" value="1"/>
</dbReference>
<dbReference type="PROSITE" id="PS52016">
    <property type="entry name" value="TONB_DEPENDENT_REC_3"/>
    <property type="match status" value="1"/>
</dbReference>
<keyword evidence="5" id="KW-0410">Iron transport</keyword>
<proteinExistence type="inferred from homology"/>
<organism evidence="21 22">
    <name type="scientific">Rahnella inusitata</name>
    <dbReference type="NCBI Taxonomy" id="58169"/>
    <lineage>
        <taxon>Bacteria</taxon>
        <taxon>Pseudomonadati</taxon>
        <taxon>Pseudomonadota</taxon>
        <taxon>Gammaproteobacteria</taxon>
        <taxon>Enterobacterales</taxon>
        <taxon>Yersiniaceae</taxon>
        <taxon>Rahnella</taxon>
    </lineage>
</organism>
<evidence type="ECO:0000256" key="15">
    <source>
        <dbReference type="PROSITE-ProRule" id="PRU10143"/>
    </source>
</evidence>
<keyword evidence="13 14" id="KW-0998">Cell outer membrane</keyword>
<dbReference type="InterPro" id="IPR012910">
    <property type="entry name" value="Plug_dom"/>
</dbReference>
<dbReference type="InterPro" id="IPR010916">
    <property type="entry name" value="TonB_box_CS"/>
</dbReference>
<dbReference type="PANTHER" id="PTHR32552:SF82">
    <property type="entry name" value="FCUA PROTEIN"/>
    <property type="match status" value="1"/>
</dbReference>
<evidence type="ECO:0000259" key="20">
    <source>
        <dbReference type="Pfam" id="PF07715"/>
    </source>
</evidence>
<name>A0ABX9P9K1_9GAMM</name>
<evidence type="ECO:0000256" key="5">
    <source>
        <dbReference type="ARBA" id="ARBA00022496"/>
    </source>
</evidence>
<evidence type="ECO:0000256" key="10">
    <source>
        <dbReference type="ARBA" id="ARBA00023077"/>
    </source>
</evidence>
<dbReference type="EMBL" id="RAHG01000001">
    <property type="protein sequence ID" value="RJT16395.1"/>
    <property type="molecule type" value="Genomic_DNA"/>
</dbReference>
<keyword evidence="12 21" id="KW-0675">Receptor</keyword>
<comment type="subcellular location">
    <subcellularLocation>
        <location evidence="1 14">Cell outer membrane</location>
        <topology evidence="1 14">Multi-pass membrane protein</topology>
    </subcellularLocation>
</comment>
<keyword evidence="6 14" id="KW-0812">Transmembrane</keyword>
<keyword evidence="8" id="KW-0408">Iron</keyword>
<protein>
    <submittedName>
        <fullName evidence="21">TonB-dependent siderophore receptor</fullName>
    </submittedName>
</protein>
<dbReference type="Pfam" id="PF00593">
    <property type="entry name" value="TonB_dep_Rec_b-barrel"/>
    <property type="match status" value="1"/>
</dbReference>
<evidence type="ECO:0000256" key="8">
    <source>
        <dbReference type="ARBA" id="ARBA00023004"/>
    </source>
</evidence>
<reference evidence="21 22" key="1">
    <citation type="submission" date="2018-09" db="EMBL/GenBank/DDBJ databases">
        <authorList>
            <person name="Le Fleche-Mateos A."/>
        </authorList>
    </citation>
    <scope>NUCLEOTIDE SEQUENCE [LARGE SCALE GENOMIC DNA]</scope>
    <source>
        <strain evidence="21 22">DSM 30078</strain>
    </source>
</reference>
<dbReference type="InterPro" id="IPR000531">
    <property type="entry name" value="Beta-barrel_TonB"/>
</dbReference>
<comment type="similarity">
    <text evidence="2 14 17">Belongs to the TonB-dependent receptor family.</text>
</comment>
<evidence type="ECO:0000256" key="6">
    <source>
        <dbReference type="ARBA" id="ARBA00022692"/>
    </source>
</evidence>
<dbReference type="InterPro" id="IPR037066">
    <property type="entry name" value="Plug_dom_sf"/>
</dbReference>
<evidence type="ECO:0000256" key="14">
    <source>
        <dbReference type="PROSITE-ProRule" id="PRU01360"/>
    </source>
</evidence>
<dbReference type="InterPro" id="IPR039426">
    <property type="entry name" value="TonB-dep_rcpt-like"/>
</dbReference>
<comment type="caution">
    <text evidence="21">The sequence shown here is derived from an EMBL/GenBank/DDBJ whole genome shotgun (WGS) entry which is preliminary data.</text>
</comment>
<sequence length="747" mass="80771">MHTESEVFHSPVSTRPPVFKRKRLPAVISAALGMLALPALAATPQTTPAKDGDTITVSATPQTFTPGGNDAVPAYLDGQIANGARLGILGEQDAMNVPFNVVSFTDKLMQDQQTRTLGDVLNNDAAVQTGYGYGNYSETFVIRGFELSGDDISYGGLYGVLPRQLLPTEFADRVELLKGSSAFLNGVPPGGTGVGGNVNIEPKRATDTAINRVSVDYTSASQVGGAVDVGRRFGDNNQWGVRVNAVHREGESAIDDEKRRLTLGSVGLDYRGERLRSSLDFGMSKTSVHGGRPVVYLGKATKIPDAPSATGNYGQQYASTDMENEFGMLKGEYDVADNWTVYAAAGANHTHEFGKYSSPTLQDNDGNATMSRMSVPYFADSFSSQAGVRGKFDTGVVSHNVNLGMSSLYRKYKTAYTMTAASIKTNIYNPVDYSEPLTNLYSGGDMSDPLVRNRTRSYGVSLSDTLSVLDDRLQFIAGLRRQNVEVKNYNYDGSENTSFDEMKVTPAFGLVVKPWEHYSFYANHIEALQAGETSGTTYNGAIVSNGGQVSGIETSKQNEVGVKADFGRVAGSLALYEIKKPIGMYRATGDGYTYGNYGEVRNRGVELNVFGEPVLGVRVNSSVTWMDPEMTKTQSGTYDGNDAVGVPRYQWVVGGEWDIPGGSGVTATGKVIRSGSQYADEANKLKVDGWTRLDLGMRYAMPVGQSTLTWRANLENVTNEKYWASATGGYLTQGDPREFKLSATYDF</sequence>
<evidence type="ECO:0000256" key="3">
    <source>
        <dbReference type="ARBA" id="ARBA00022448"/>
    </source>
</evidence>
<evidence type="ECO:0000256" key="4">
    <source>
        <dbReference type="ARBA" id="ARBA00022452"/>
    </source>
</evidence>
<evidence type="ECO:0000256" key="11">
    <source>
        <dbReference type="ARBA" id="ARBA00023136"/>
    </source>
</evidence>
<evidence type="ECO:0000313" key="22">
    <source>
        <dbReference type="Proteomes" id="UP000284119"/>
    </source>
</evidence>
<dbReference type="Gene3D" id="2.40.170.20">
    <property type="entry name" value="TonB-dependent receptor, beta-barrel domain"/>
    <property type="match status" value="1"/>
</dbReference>
<evidence type="ECO:0000313" key="21">
    <source>
        <dbReference type="EMBL" id="RJT16395.1"/>
    </source>
</evidence>
<keyword evidence="4 14" id="KW-1134">Transmembrane beta strand</keyword>
<dbReference type="PANTHER" id="PTHR32552">
    <property type="entry name" value="FERRICHROME IRON RECEPTOR-RELATED"/>
    <property type="match status" value="1"/>
</dbReference>
<evidence type="ECO:0000256" key="12">
    <source>
        <dbReference type="ARBA" id="ARBA00023170"/>
    </source>
</evidence>
<gene>
    <name evidence="21" type="ORF">D5396_04630</name>
</gene>
<evidence type="ECO:0000256" key="2">
    <source>
        <dbReference type="ARBA" id="ARBA00009810"/>
    </source>
</evidence>
<dbReference type="CDD" id="cd01347">
    <property type="entry name" value="ligand_gated_channel"/>
    <property type="match status" value="1"/>
</dbReference>
<feature type="domain" description="TonB-dependent receptor plug" evidence="20">
    <location>
        <begin position="94"/>
        <end position="189"/>
    </location>
</feature>
<keyword evidence="22" id="KW-1185">Reference proteome</keyword>
<dbReference type="Pfam" id="PF07715">
    <property type="entry name" value="Plug"/>
    <property type="match status" value="1"/>
</dbReference>
<evidence type="ECO:0000256" key="17">
    <source>
        <dbReference type="RuleBase" id="RU003357"/>
    </source>
</evidence>
<keyword evidence="11 14" id="KW-0472">Membrane</keyword>